<organism evidence="5 6">
    <name type="scientific">Aromia moschata</name>
    <dbReference type="NCBI Taxonomy" id="1265417"/>
    <lineage>
        <taxon>Eukaryota</taxon>
        <taxon>Metazoa</taxon>
        <taxon>Ecdysozoa</taxon>
        <taxon>Arthropoda</taxon>
        <taxon>Hexapoda</taxon>
        <taxon>Insecta</taxon>
        <taxon>Pterygota</taxon>
        <taxon>Neoptera</taxon>
        <taxon>Endopterygota</taxon>
        <taxon>Coleoptera</taxon>
        <taxon>Polyphaga</taxon>
        <taxon>Cucujiformia</taxon>
        <taxon>Chrysomeloidea</taxon>
        <taxon>Cerambycidae</taxon>
        <taxon>Cerambycinae</taxon>
        <taxon>Callichromatini</taxon>
        <taxon>Aromia</taxon>
    </lineage>
</organism>
<dbReference type="PANTHER" id="PTHR37984:SF15">
    <property type="entry name" value="INTEGRASE CATALYTIC DOMAIN-CONTAINING PROTEIN"/>
    <property type="match status" value="1"/>
</dbReference>
<dbReference type="GO" id="GO:0003676">
    <property type="term" value="F:nucleic acid binding"/>
    <property type="evidence" value="ECO:0007669"/>
    <property type="project" value="InterPro"/>
</dbReference>
<dbReference type="CDD" id="cd00303">
    <property type="entry name" value="retropepsin_like"/>
    <property type="match status" value="1"/>
</dbReference>
<accession>A0AAV8ZB62</accession>
<evidence type="ECO:0000259" key="4">
    <source>
        <dbReference type="PROSITE" id="PS50158"/>
    </source>
</evidence>
<dbReference type="GO" id="GO:0006508">
    <property type="term" value="P:proteolysis"/>
    <property type="evidence" value="ECO:0007669"/>
    <property type="project" value="InterPro"/>
</dbReference>
<dbReference type="InterPro" id="IPR001878">
    <property type="entry name" value="Znf_CCHC"/>
</dbReference>
<keyword evidence="2" id="KW-0479">Metal-binding</keyword>
<dbReference type="InterPro" id="IPR050951">
    <property type="entry name" value="Retrovirus_Pol_polyprotein"/>
</dbReference>
<evidence type="ECO:0000256" key="1">
    <source>
        <dbReference type="ARBA" id="ARBA00012493"/>
    </source>
</evidence>
<feature type="domain" description="CCHC-type" evidence="4">
    <location>
        <begin position="402"/>
        <end position="415"/>
    </location>
</feature>
<feature type="region of interest" description="Disordered" evidence="3">
    <location>
        <begin position="155"/>
        <end position="181"/>
    </location>
</feature>
<dbReference type="PROSITE" id="PS50158">
    <property type="entry name" value="ZF_CCHC"/>
    <property type="match status" value="1"/>
</dbReference>
<protein>
    <recommendedName>
        <fullName evidence="1">RNA-directed DNA polymerase</fullName>
        <ecNumber evidence="1">2.7.7.49</ecNumber>
    </recommendedName>
</protein>
<dbReference type="FunFam" id="1.10.340.70:FF:000001">
    <property type="entry name" value="Retrovirus-related Pol polyprotein from transposon gypsy-like Protein"/>
    <property type="match status" value="1"/>
</dbReference>
<gene>
    <name evidence="5" type="ORF">NQ318_014604</name>
</gene>
<dbReference type="SUPFAM" id="SSF50630">
    <property type="entry name" value="Acid proteases"/>
    <property type="match status" value="1"/>
</dbReference>
<proteinExistence type="predicted"/>
<dbReference type="GO" id="GO:0003964">
    <property type="term" value="F:RNA-directed DNA polymerase activity"/>
    <property type="evidence" value="ECO:0007669"/>
    <property type="project" value="UniProtKB-EC"/>
</dbReference>
<evidence type="ECO:0000256" key="3">
    <source>
        <dbReference type="SAM" id="MobiDB-lite"/>
    </source>
</evidence>
<dbReference type="Gene3D" id="4.10.60.10">
    <property type="entry name" value="Zinc finger, CCHC-type"/>
    <property type="match status" value="1"/>
</dbReference>
<dbReference type="Gene3D" id="1.10.340.70">
    <property type="match status" value="1"/>
</dbReference>
<evidence type="ECO:0000256" key="2">
    <source>
        <dbReference type="PROSITE-ProRule" id="PRU00047"/>
    </source>
</evidence>
<dbReference type="EC" id="2.7.7.49" evidence="1"/>
<dbReference type="PROSITE" id="PS00141">
    <property type="entry name" value="ASP_PROTEASE"/>
    <property type="match status" value="1"/>
</dbReference>
<dbReference type="InterPro" id="IPR041588">
    <property type="entry name" value="Integrase_H2C2"/>
</dbReference>
<dbReference type="GO" id="GO:0004190">
    <property type="term" value="F:aspartic-type endopeptidase activity"/>
    <property type="evidence" value="ECO:0007669"/>
    <property type="project" value="InterPro"/>
</dbReference>
<dbReference type="EMBL" id="JAPWTK010000005">
    <property type="protein sequence ID" value="KAJ8961361.1"/>
    <property type="molecule type" value="Genomic_DNA"/>
</dbReference>
<dbReference type="SUPFAM" id="SSF57756">
    <property type="entry name" value="Retrovirus zinc finger-like domains"/>
    <property type="match status" value="1"/>
</dbReference>
<dbReference type="InterPro" id="IPR001969">
    <property type="entry name" value="Aspartic_peptidase_AS"/>
</dbReference>
<dbReference type="GO" id="GO:0008270">
    <property type="term" value="F:zinc ion binding"/>
    <property type="evidence" value="ECO:0007669"/>
    <property type="project" value="UniProtKB-KW"/>
</dbReference>
<comment type="caution">
    <text evidence="5">The sequence shown here is derived from an EMBL/GenBank/DDBJ whole genome shotgun (WGS) entry which is preliminary data.</text>
</comment>
<dbReference type="Proteomes" id="UP001162162">
    <property type="component" value="Unassembled WGS sequence"/>
</dbReference>
<evidence type="ECO:0000313" key="6">
    <source>
        <dbReference type="Proteomes" id="UP001162162"/>
    </source>
</evidence>
<keyword evidence="6" id="KW-1185">Reference proteome</keyword>
<dbReference type="AlphaFoldDB" id="A0AAV8ZB62"/>
<dbReference type="InterPro" id="IPR036875">
    <property type="entry name" value="Znf_CCHC_sf"/>
</dbReference>
<reference evidence="5" key="1">
    <citation type="journal article" date="2023" name="Insect Mol. Biol.">
        <title>Genome sequencing provides insights into the evolution of gene families encoding plant cell wall-degrading enzymes in longhorned beetles.</title>
        <authorList>
            <person name="Shin N.R."/>
            <person name="Okamura Y."/>
            <person name="Kirsch R."/>
            <person name="Pauchet Y."/>
        </authorList>
    </citation>
    <scope>NUCLEOTIDE SEQUENCE</scope>
    <source>
        <strain evidence="5">AMC_N1</strain>
    </source>
</reference>
<dbReference type="InterPro" id="IPR005162">
    <property type="entry name" value="Retrotrans_gag_dom"/>
</dbReference>
<keyword evidence="2" id="KW-0862">Zinc</keyword>
<keyword evidence="2" id="KW-0863">Zinc-finger</keyword>
<evidence type="ECO:0000313" key="5">
    <source>
        <dbReference type="EMBL" id="KAJ8961361.1"/>
    </source>
</evidence>
<name>A0AAV8ZB62_9CUCU</name>
<dbReference type="Pfam" id="PF03732">
    <property type="entry name" value="Retrotrans_gag"/>
    <property type="match status" value="1"/>
</dbReference>
<dbReference type="Gene3D" id="2.40.70.10">
    <property type="entry name" value="Acid Proteases"/>
    <property type="match status" value="1"/>
</dbReference>
<dbReference type="PANTHER" id="PTHR37984">
    <property type="entry name" value="PROTEIN CBG26694"/>
    <property type="match status" value="1"/>
</dbReference>
<dbReference type="Pfam" id="PF17921">
    <property type="entry name" value="Integrase_H2C2"/>
    <property type="match status" value="1"/>
</dbReference>
<sequence>MSRKMKINRLAQDELIYELSIRGIGTGTCEQMRTSLSRAIQMEKDGTSLKRPPHPYTFAEDAAAVTDKFKDISNGIKDFNGGKTSSQYAKWETKLNHVLGRVELMVVPPEDDEKQKSKSELVANIFGLMTELDRKAKHHEVQNLTPAEISILRLEESSSDESEGEDAHMDQAADISGSSEPGAVRRIVRSTPVAKWNIHFSGEKKDMSLTAFLQRVEELRVARHVTKEELYSTAVDLFRGKALIWYRAMRREVDNWDALVKLLREEFQPTDYNEKLFEEIKRRTQGSDESIGIYLSVMSAMFNRLTCPVSEDVQLKIIMRNIAPFYQTQLGLTDVTSIAELRTLGRRLEARREAVEAFSPPSRKTNNTLEPDLAYVGVDATSSSGSCSTVETNTENRSRLVCYNCNKPGHKAVGCLERRRIHCYKCKREGKLSQLHTTGKRPTTFLDGRDKGVDYHASTTRIRPVLDFILDQCEGDERPYLKVNVLGKSLLGLLDSGASVTILGGPGWEQIKNLGIELLEGKTKIRVANGEGCESLGSCEVPFSVRNRLKLVKVLVVTDLPHTLILGANFWRQMGIVPDLRHNEWHFSKEPQILEVKEHLRDQTVLSQEEEKRLQEVVDNNLKFMGGRLGCTDLVQHKALEKPARFANWRLQNGRLFKFVEATYPGLQDPQDLWREVVPKERRKELIREYHEPPTMGHMGVTKTYARLMERFFWPKMKYDVVHFIRHCTCLTEPMGTPKTIGSKVSINSSKMSGKDWI</sequence>
<dbReference type="InterPro" id="IPR021109">
    <property type="entry name" value="Peptidase_aspartic_dom_sf"/>
</dbReference>